<dbReference type="InterPro" id="IPR032675">
    <property type="entry name" value="LRR_dom_sf"/>
</dbReference>
<dbReference type="Proteomes" id="UP000193067">
    <property type="component" value="Unassembled WGS sequence"/>
</dbReference>
<dbReference type="SUPFAM" id="SSF52047">
    <property type="entry name" value="RNI-like"/>
    <property type="match status" value="1"/>
</dbReference>
<dbReference type="OrthoDB" id="2749124at2759"/>
<organism evidence="1 2">
    <name type="scientific">Trametes coccinea (strain BRFM310)</name>
    <name type="common">Pycnoporus coccineus</name>
    <dbReference type="NCBI Taxonomy" id="1353009"/>
    <lineage>
        <taxon>Eukaryota</taxon>
        <taxon>Fungi</taxon>
        <taxon>Dikarya</taxon>
        <taxon>Basidiomycota</taxon>
        <taxon>Agaricomycotina</taxon>
        <taxon>Agaricomycetes</taxon>
        <taxon>Polyporales</taxon>
        <taxon>Polyporaceae</taxon>
        <taxon>Trametes</taxon>
    </lineage>
</organism>
<proteinExistence type="predicted"/>
<dbReference type="Gene3D" id="3.80.10.10">
    <property type="entry name" value="Ribonuclease Inhibitor"/>
    <property type="match status" value="1"/>
</dbReference>
<sequence>MSTLQSIPPEIFATICADCDPRTLLSLAHACRGLSWLALALLWQKTDSLSALLHILPSDAIQRSSPYLHHPTGKVVRIVDVGRELTSKDLERYRVYAPLIHSLNLFAPLGWDVTANAWKRFERADPGPLPNLRNLSANMHIDGRDPTGLIIPVYVLLGAAFEDLAISVRTSAAWNPQEKLEPYISDLLMRLAKRCPQFSRLNLSLDQEAPYLSGVLADALCGLPGLVSLRIINIPLLPRAFVQIGSLSSLTTLEFDARSADYPQGALTRGHSGDGDPFPSLATLEICADSMQCLISLIEYARAPRLEYLKITLHFKATSPELTKLTATIGSSPFHATLERLGLNIPYGVETADRPLPPHLFEPLYAISHLRSFYLKGFCYAALDDAAFVQMARAWPHLENLQLCDMRPPPGTITLAGLVELARLCGSIQSLRLQLADVHNAQCVALLERLRSGSAVAQPTVGMRRQTRLDIGNPTIGDEDVSAVSEILARALPPLDRLIHSWGPEVSGVNKLDQGASEVLPEPTSLREVMARKWTAVRTSYYSARQTEPEQGRSSMIVT</sequence>
<dbReference type="AlphaFoldDB" id="A0A1Y2IIA3"/>
<evidence type="ECO:0000313" key="2">
    <source>
        <dbReference type="Proteomes" id="UP000193067"/>
    </source>
</evidence>
<gene>
    <name evidence="1" type="ORF">PYCCODRAFT_1436921</name>
</gene>
<name>A0A1Y2IIA3_TRAC3</name>
<dbReference type="STRING" id="1353009.A0A1Y2IIA3"/>
<reference evidence="1 2" key="1">
    <citation type="journal article" date="2015" name="Biotechnol. Biofuels">
        <title>Enhanced degradation of softwood versus hardwood by the white-rot fungus Pycnoporus coccineus.</title>
        <authorList>
            <person name="Couturier M."/>
            <person name="Navarro D."/>
            <person name="Chevret D."/>
            <person name="Henrissat B."/>
            <person name="Piumi F."/>
            <person name="Ruiz-Duenas F.J."/>
            <person name="Martinez A.T."/>
            <person name="Grigoriev I.V."/>
            <person name="Riley R."/>
            <person name="Lipzen A."/>
            <person name="Berrin J.G."/>
            <person name="Master E.R."/>
            <person name="Rosso M.N."/>
        </authorList>
    </citation>
    <scope>NUCLEOTIDE SEQUENCE [LARGE SCALE GENOMIC DNA]</scope>
    <source>
        <strain evidence="1 2">BRFM310</strain>
    </source>
</reference>
<evidence type="ECO:0000313" key="1">
    <source>
        <dbReference type="EMBL" id="OSD00858.1"/>
    </source>
</evidence>
<accession>A0A1Y2IIA3</accession>
<protein>
    <recommendedName>
        <fullName evidence="3">F-box domain-containing protein</fullName>
    </recommendedName>
</protein>
<dbReference type="EMBL" id="KZ084115">
    <property type="protein sequence ID" value="OSD00858.1"/>
    <property type="molecule type" value="Genomic_DNA"/>
</dbReference>
<evidence type="ECO:0008006" key="3">
    <source>
        <dbReference type="Google" id="ProtNLM"/>
    </source>
</evidence>
<keyword evidence="2" id="KW-1185">Reference proteome</keyword>